<name>A0ABZ2YNA0_9BACT</name>
<keyword evidence="1" id="KW-0812">Transmembrane</keyword>
<keyword evidence="1" id="KW-0472">Membrane</keyword>
<gene>
    <name evidence="2" type="ORF">WJU16_24890</name>
</gene>
<proteinExistence type="predicted"/>
<keyword evidence="1" id="KW-1133">Transmembrane helix</keyword>
<feature type="transmembrane region" description="Helical" evidence="1">
    <location>
        <begin position="61"/>
        <end position="80"/>
    </location>
</feature>
<feature type="transmembrane region" description="Helical" evidence="1">
    <location>
        <begin position="92"/>
        <end position="110"/>
    </location>
</feature>
<feature type="transmembrane region" description="Helical" evidence="1">
    <location>
        <begin position="36"/>
        <end position="55"/>
    </location>
</feature>
<sequence>MPLHHYIFYFMMGIEVLLLIPFTLNYKLFNKEQRIIYLYAIHSAVLSIGAEVLARVFRHNLAWHAVMFLVAFYLLSWFFITVIKKPLTRKIIAWMVPVVTLAFIIDFFWISGPRGFSSIFVSFRTFVLIVYGILFFVQLVRDNSLIERSIYITSIPEFWFNSGVFVYQCCNFILYLSFNFLLRDEPGPEIINLFRITQGLGWIAGIIQVIVFYIGLQKIKRARS</sequence>
<feature type="transmembrane region" description="Helical" evidence="1">
    <location>
        <begin position="116"/>
        <end position="137"/>
    </location>
</feature>
<keyword evidence="3" id="KW-1185">Reference proteome</keyword>
<evidence type="ECO:0000313" key="2">
    <source>
        <dbReference type="EMBL" id="WZN41205.1"/>
    </source>
</evidence>
<reference evidence="3" key="1">
    <citation type="submission" date="2024-03" db="EMBL/GenBank/DDBJ databases">
        <title>Chitinophaga horti sp. nov., isolated from garden soil.</title>
        <authorList>
            <person name="Lee D.S."/>
            <person name="Han D.M."/>
            <person name="Baek J.H."/>
            <person name="Choi D.G."/>
            <person name="Jeon J.H."/>
            <person name="Jeon C.O."/>
        </authorList>
    </citation>
    <scope>NUCLEOTIDE SEQUENCE [LARGE SCALE GENOMIC DNA]</scope>
    <source>
        <strain evidence="3">GPA1</strain>
    </source>
</reference>
<dbReference type="RefSeq" id="WP_341836060.1">
    <property type="nucleotide sequence ID" value="NZ_CP149822.1"/>
</dbReference>
<protein>
    <recommendedName>
        <fullName evidence="4">YhhN-like protein</fullName>
    </recommendedName>
</protein>
<feature type="transmembrane region" description="Helical" evidence="1">
    <location>
        <begin position="158"/>
        <end position="176"/>
    </location>
</feature>
<organism evidence="2 3">
    <name type="scientific">Chitinophaga pollutisoli</name>
    <dbReference type="NCBI Taxonomy" id="3133966"/>
    <lineage>
        <taxon>Bacteria</taxon>
        <taxon>Pseudomonadati</taxon>
        <taxon>Bacteroidota</taxon>
        <taxon>Chitinophagia</taxon>
        <taxon>Chitinophagales</taxon>
        <taxon>Chitinophagaceae</taxon>
        <taxon>Chitinophaga</taxon>
    </lineage>
</organism>
<dbReference type="EMBL" id="CP149822">
    <property type="protein sequence ID" value="WZN41205.1"/>
    <property type="molecule type" value="Genomic_DNA"/>
</dbReference>
<dbReference type="Proteomes" id="UP001485459">
    <property type="component" value="Chromosome"/>
</dbReference>
<evidence type="ECO:0000256" key="1">
    <source>
        <dbReference type="SAM" id="Phobius"/>
    </source>
</evidence>
<feature type="transmembrane region" description="Helical" evidence="1">
    <location>
        <begin position="196"/>
        <end position="216"/>
    </location>
</feature>
<evidence type="ECO:0000313" key="3">
    <source>
        <dbReference type="Proteomes" id="UP001485459"/>
    </source>
</evidence>
<accession>A0ABZ2YNA0</accession>
<evidence type="ECO:0008006" key="4">
    <source>
        <dbReference type="Google" id="ProtNLM"/>
    </source>
</evidence>
<feature type="transmembrane region" description="Helical" evidence="1">
    <location>
        <begin position="6"/>
        <end position="24"/>
    </location>
</feature>